<organism evidence="3 4">
    <name type="scientific">Nonomuraea purpurea</name>
    <dbReference type="NCBI Taxonomy" id="1849276"/>
    <lineage>
        <taxon>Bacteria</taxon>
        <taxon>Bacillati</taxon>
        <taxon>Actinomycetota</taxon>
        <taxon>Actinomycetes</taxon>
        <taxon>Streptosporangiales</taxon>
        <taxon>Streptosporangiaceae</taxon>
        <taxon>Nonomuraea</taxon>
    </lineage>
</organism>
<gene>
    <name evidence="3" type="ORF">ACFOY2_41080</name>
</gene>
<dbReference type="EMBL" id="JBHSBI010000029">
    <property type="protein sequence ID" value="MFC4013681.1"/>
    <property type="molecule type" value="Genomic_DNA"/>
</dbReference>
<protein>
    <submittedName>
        <fullName evidence="3">DUF4253 domain-containing protein</fullName>
    </submittedName>
</protein>
<feature type="domain" description="DUF4253" evidence="2">
    <location>
        <begin position="161"/>
        <end position="262"/>
    </location>
</feature>
<dbReference type="Proteomes" id="UP001595851">
    <property type="component" value="Unassembled WGS sequence"/>
</dbReference>
<comment type="caution">
    <text evidence="3">The sequence shown here is derived from an EMBL/GenBank/DDBJ whole genome shotgun (WGS) entry which is preliminary data.</text>
</comment>
<dbReference type="RefSeq" id="WP_379533536.1">
    <property type="nucleotide sequence ID" value="NZ_JBHSBI010000029.1"/>
</dbReference>
<evidence type="ECO:0000259" key="2">
    <source>
        <dbReference type="Pfam" id="PF14062"/>
    </source>
</evidence>
<accession>A0ABV8GIC2</accession>
<proteinExistence type="predicted"/>
<name>A0ABV8GIC2_9ACTN</name>
<feature type="region of interest" description="Disordered" evidence="1">
    <location>
        <begin position="1"/>
        <end position="21"/>
    </location>
</feature>
<evidence type="ECO:0000313" key="4">
    <source>
        <dbReference type="Proteomes" id="UP001595851"/>
    </source>
</evidence>
<keyword evidence="4" id="KW-1185">Reference proteome</keyword>
<dbReference type="InterPro" id="IPR025349">
    <property type="entry name" value="DUF4253"/>
</dbReference>
<sequence>MPDDLPGRLITPNPANALTDEPTTEPVLWISEDLLRHQEAKQLWADLLTCHHETGLWPLLLGNHGDRGTPWHTGDLAPVPSSWADELDVEGELSKTWEKEREFARQFEAEPPPIDTWPGLALAGEPNSDPSRRAIELATSKPGTRGLLSGIVGGSCVGPFLGLVPASDGAEAIIAVGWSSEAGGERATIVLRSWQKRFGVRLFSLGPDTLNVTVAWPPRTLEHARRVAVEHYAFCPDLRQDNDFEEYSAEIVDAPVWSFWWD</sequence>
<dbReference type="Pfam" id="PF14062">
    <property type="entry name" value="DUF4253"/>
    <property type="match status" value="1"/>
</dbReference>
<reference evidence="4" key="1">
    <citation type="journal article" date="2019" name="Int. J. Syst. Evol. Microbiol.">
        <title>The Global Catalogue of Microorganisms (GCM) 10K type strain sequencing project: providing services to taxonomists for standard genome sequencing and annotation.</title>
        <authorList>
            <consortium name="The Broad Institute Genomics Platform"/>
            <consortium name="The Broad Institute Genome Sequencing Center for Infectious Disease"/>
            <person name="Wu L."/>
            <person name="Ma J."/>
        </authorList>
    </citation>
    <scope>NUCLEOTIDE SEQUENCE [LARGE SCALE GENOMIC DNA]</scope>
    <source>
        <strain evidence="4">TBRC 1276</strain>
    </source>
</reference>
<evidence type="ECO:0000313" key="3">
    <source>
        <dbReference type="EMBL" id="MFC4013681.1"/>
    </source>
</evidence>
<evidence type="ECO:0000256" key="1">
    <source>
        <dbReference type="SAM" id="MobiDB-lite"/>
    </source>
</evidence>